<dbReference type="EMBL" id="SKCS01000620">
    <property type="protein sequence ID" value="TNN05051.1"/>
    <property type="molecule type" value="Genomic_DNA"/>
</dbReference>
<feature type="non-terminal residue" evidence="1">
    <location>
        <position position="1"/>
    </location>
</feature>
<dbReference type="Proteomes" id="UP000311919">
    <property type="component" value="Unassembled WGS sequence"/>
</dbReference>
<keyword evidence="2" id="KW-1185">Reference proteome</keyword>
<sequence>NEDPKSSQSQEFKKKHNIEGTKFNCPEVIFMMHLFDGRSVFAKVFKEVEYEDER</sequence>
<dbReference type="AlphaFoldDB" id="A0A4Z2CLF4"/>
<protein>
    <submittedName>
        <fullName evidence="1">Uncharacterized protein</fullName>
    </submittedName>
</protein>
<evidence type="ECO:0000313" key="1">
    <source>
        <dbReference type="EMBL" id="TNN05051.1"/>
    </source>
</evidence>
<reference evidence="1 2" key="1">
    <citation type="submission" date="2019-03" db="EMBL/GenBank/DDBJ databases">
        <title>An improved genome assembly of the fluke Schistosoma japonicum.</title>
        <authorList>
            <person name="Hu W."/>
            <person name="Luo F."/>
            <person name="Yin M."/>
            <person name="Mo X."/>
            <person name="Sun C."/>
            <person name="Wu Q."/>
            <person name="Zhu B."/>
            <person name="Xiang M."/>
            <person name="Wang J."/>
            <person name="Wang Y."/>
            <person name="Zhang T."/>
            <person name="Xu B."/>
            <person name="Zheng H."/>
            <person name="Feng Z."/>
        </authorList>
    </citation>
    <scope>NUCLEOTIDE SEQUENCE [LARGE SCALE GENOMIC DNA]</scope>
    <source>
        <strain evidence="1">HuSjv2</strain>
        <tissue evidence="1">Worms</tissue>
    </source>
</reference>
<feature type="non-terminal residue" evidence="1">
    <location>
        <position position="54"/>
    </location>
</feature>
<accession>A0A4Z2CLF4</accession>
<name>A0A4Z2CLF4_SCHJA</name>
<gene>
    <name evidence="1" type="ORF">EWB00_009743</name>
</gene>
<comment type="caution">
    <text evidence="1">The sequence shown here is derived from an EMBL/GenBank/DDBJ whole genome shotgun (WGS) entry which is preliminary data.</text>
</comment>
<proteinExistence type="predicted"/>
<organism evidence="1 2">
    <name type="scientific">Schistosoma japonicum</name>
    <name type="common">Blood fluke</name>
    <dbReference type="NCBI Taxonomy" id="6182"/>
    <lineage>
        <taxon>Eukaryota</taxon>
        <taxon>Metazoa</taxon>
        <taxon>Spiralia</taxon>
        <taxon>Lophotrochozoa</taxon>
        <taxon>Platyhelminthes</taxon>
        <taxon>Trematoda</taxon>
        <taxon>Digenea</taxon>
        <taxon>Strigeidida</taxon>
        <taxon>Schistosomatoidea</taxon>
        <taxon>Schistosomatidae</taxon>
        <taxon>Schistosoma</taxon>
    </lineage>
</organism>
<evidence type="ECO:0000313" key="2">
    <source>
        <dbReference type="Proteomes" id="UP000311919"/>
    </source>
</evidence>